<feature type="domain" description="Transglutaminase-like" evidence="2">
    <location>
        <begin position="69"/>
        <end position="133"/>
    </location>
</feature>
<name>A0A941DKY1_9BURK</name>
<gene>
    <name evidence="3" type="ORF">KDM89_11360</name>
</gene>
<dbReference type="PANTHER" id="PTHR12558">
    <property type="entry name" value="CELL DIVISION CYCLE 16,23,27"/>
    <property type="match status" value="1"/>
</dbReference>
<keyword evidence="4" id="KW-1185">Reference proteome</keyword>
<evidence type="ECO:0000259" key="2">
    <source>
        <dbReference type="Pfam" id="PF01841"/>
    </source>
</evidence>
<accession>A0A941DKY1</accession>
<dbReference type="SMART" id="SM00028">
    <property type="entry name" value="TPR"/>
    <property type="match status" value="5"/>
</dbReference>
<reference evidence="3" key="1">
    <citation type="submission" date="2021-04" db="EMBL/GenBank/DDBJ databases">
        <title>novel species isolated from subtropical streams in China.</title>
        <authorList>
            <person name="Lu H."/>
        </authorList>
    </citation>
    <scope>NUCLEOTIDE SEQUENCE</scope>
    <source>
        <strain evidence="3">LFS511W</strain>
    </source>
</reference>
<sequence>MSARLIICLLFSVLTGCATQPKVAQPALFHDNAFALSHTELRADDVLKVSEPMKEFLKQHVHAGNGDMRVRLYQALKKNSGLMLEYDAEETLNASEAFERKSGNCLSLVLMTAAMARELGLDVRFQNVRMDDSWTRTDHILLASGHVNVLLGRRTSAFDLDLGDHASLIIDFLPPGVAMRQQVDIISEKRIVAMYFNNRAAELLARGKAGEAYWYAKAAITTDPDFSIAINTLGVVYRKQAMFAEAEQLFRYIVVTQPENVVALSNLQELLANRQRHTEAAEIATQLAKLQPEPPFYFLNQGKQAYLEGRFADARKLIEKELRKDPYNEESYFWLARTYFQLGNLQKTEENLQMAEKNALTRKSQDLYYKKRQSLALLAQK</sequence>
<dbReference type="InterPro" id="IPR011990">
    <property type="entry name" value="TPR-like_helical_dom_sf"/>
</dbReference>
<dbReference type="SUPFAM" id="SSF48452">
    <property type="entry name" value="TPR-like"/>
    <property type="match status" value="1"/>
</dbReference>
<comment type="caution">
    <text evidence="3">The sequence shown here is derived from an EMBL/GenBank/DDBJ whole genome shotgun (WGS) entry which is preliminary data.</text>
</comment>
<evidence type="ECO:0000313" key="3">
    <source>
        <dbReference type="EMBL" id="MBR7782743.1"/>
    </source>
</evidence>
<evidence type="ECO:0000256" key="1">
    <source>
        <dbReference type="PROSITE-ProRule" id="PRU00339"/>
    </source>
</evidence>
<dbReference type="Gene3D" id="1.25.40.10">
    <property type="entry name" value="Tetratricopeptide repeat domain"/>
    <property type="match status" value="1"/>
</dbReference>
<organism evidence="3 4">
    <name type="scientific">Undibacterium luofuense</name>
    <dbReference type="NCBI Taxonomy" id="2828733"/>
    <lineage>
        <taxon>Bacteria</taxon>
        <taxon>Pseudomonadati</taxon>
        <taxon>Pseudomonadota</taxon>
        <taxon>Betaproteobacteria</taxon>
        <taxon>Burkholderiales</taxon>
        <taxon>Oxalobacteraceae</taxon>
        <taxon>Undibacterium</taxon>
    </lineage>
</organism>
<proteinExistence type="predicted"/>
<keyword evidence="1" id="KW-0802">TPR repeat</keyword>
<feature type="repeat" description="TPR" evidence="1">
    <location>
        <begin position="227"/>
        <end position="260"/>
    </location>
</feature>
<dbReference type="RefSeq" id="WP_212688044.1">
    <property type="nucleotide sequence ID" value="NZ_JAGSPN010000007.1"/>
</dbReference>
<dbReference type="PANTHER" id="PTHR12558:SF13">
    <property type="entry name" value="CELL DIVISION CYCLE PROTEIN 27 HOMOLOG"/>
    <property type="match status" value="1"/>
</dbReference>
<dbReference type="InterPro" id="IPR002931">
    <property type="entry name" value="Transglutaminase-like"/>
</dbReference>
<dbReference type="Proteomes" id="UP000680067">
    <property type="component" value="Unassembled WGS sequence"/>
</dbReference>
<dbReference type="Pfam" id="PF01841">
    <property type="entry name" value="Transglut_core"/>
    <property type="match status" value="1"/>
</dbReference>
<dbReference type="InterPro" id="IPR019734">
    <property type="entry name" value="TPR_rpt"/>
</dbReference>
<dbReference type="PROSITE" id="PS51257">
    <property type="entry name" value="PROKAR_LIPOPROTEIN"/>
    <property type="match status" value="1"/>
</dbReference>
<dbReference type="PROSITE" id="PS50005">
    <property type="entry name" value="TPR"/>
    <property type="match status" value="1"/>
</dbReference>
<evidence type="ECO:0000313" key="4">
    <source>
        <dbReference type="Proteomes" id="UP000680067"/>
    </source>
</evidence>
<dbReference type="EMBL" id="JAGSPN010000007">
    <property type="protein sequence ID" value="MBR7782743.1"/>
    <property type="molecule type" value="Genomic_DNA"/>
</dbReference>
<protein>
    <submittedName>
        <fullName evidence="3">Tetratricopeptide repeat protein</fullName>
    </submittedName>
</protein>
<dbReference type="AlphaFoldDB" id="A0A941DKY1"/>